<name>A0A4R4KGG7_9BACT</name>
<proteinExistence type="predicted"/>
<accession>A0A4R4KGG7</accession>
<dbReference type="InterPro" id="IPR000801">
    <property type="entry name" value="Esterase-like"/>
</dbReference>
<dbReference type="AlphaFoldDB" id="A0A4R4KGG7"/>
<dbReference type="Proteomes" id="UP000295706">
    <property type="component" value="Unassembled WGS sequence"/>
</dbReference>
<gene>
    <name evidence="1" type="ORF">EZE20_07860</name>
</gene>
<reference evidence="1 2" key="1">
    <citation type="submission" date="2019-02" db="EMBL/GenBank/DDBJ databases">
        <title>Arundinibacter roseus gen. nov., sp. nov., a new member of the family Cytophagaceae.</title>
        <authorList>
            <person name="Szuroczki S."/>
            <person name="Khayer B."/>
            <person name="Sproer C."/>
            <person name="Toumi M."/>
            <person name="Szabo A."/>
            <person name="Felfoldi T."/>
            <person name="Schumann P."/>
            <person name="Toth E."/>
        </authorList>
    </citation>
    <scope>NUCLEOTIDE SEQUENCE [LARGE SCALE GENOMIC DNA]</scope>
    <source>
        <strain evidence="1 2">DMA-k-7a</strain>
    </source>
</reference>
<dbReference type="SUPFAM" id="SSF53474">
    <property type="entry name" value="alpha/beta-Hydrolases"/>
    <property type="match status" value="1"/>
</dbReference>
<dbReference type="InterPro" id="IPR029058">
    <property type="entry name" value="AB_hydrolase_fold"/>
</dbReference>
<organism evidence="1 2">
    <name type="scientific">Arundinibacter roseus</name>
    <dbReference type="NCBI Taxonomy" id="2070510"/>
    <lineage>
        <taxon>Bacteria</taxon>
        <taxon>Pseudomonadati</taxon>
        <taxon>Bacteroidota</taxon>
        <taxon>Cytophagia</taxon>
        <taxon>Cytophagales</taxon>
        <taxon>Spirosomataceae</taxon>
        <taxon>Arundinibacter</taxon>
    </lineage>
</organism>
<keyword evidence="2" id="KW-1185">Reference proteome</keyword>
<dbReference type="EMBL" id="SMJU01000004">
    <property type="protein sequence ID" value="TDB67144.1"/>
    <property type="molecule type" value="Genomic_DNA"/>
</dbReference>
<dbReference type="PANTHER" id="PTHR48098:SF6">
    <property type="entry name" value="FERRI-BACILLIBACTIN ESTERASE BESA"/>
    <property type="match status" value="1"/>
</dbReference>
<dbReference type="InterPro" id="IPR050583">
    <property type="entry name" value="Mycobacterial_A85_antigen"/>
</dbReference>
<protein>
    <submittedName>
        <fullName evidence="1">Esterase family protein</fullName>
    </submittedName>
</protein>
<sequence length="244" mass="27594">MLITEPMEVKTSRPWSVILVFDGQDFPALHASQATHSLASRLSKNCLLVGIHANENRIYEYGVAAQADYANRGDRASQTTQFVLNELIVYLKSKFPLSSNRADWSIGGFSLSGLMALDIAWNHPDYFSKAGVFSGSFWWRQKALDHGYEDSDRIMHALIRSTKQIPDSSFWFQVGTQDEEDDRDGDGVIDSIADTLDLIAEIERKGYQWGKNVQYLEVKNGVHAPSTWATVFPDFLHWTQEAIE</sequence>
<evidence type="ECO:0000313" key="2">
    <source>
        <dbReference type="Proteomes" id="UP000295706"/>
    </source>
</evidence>
<comment type="caution">
    <text evidence="1">The sequence shown here is derived from an EMBL/GenBank/DDBJ whole genome shotgun (WGS) entry which is preliminary data.</text>
</comment>
<dbReference type="Pfam" id="PF00756">
    <property type="entry name" value="Esterase"/>
    <property type="match status" value="1"/>
</dbReference>
<evidence type="ECO:0000313" key="1">
    <source>
        <dbReference type="EMBL" id="TDB67144.1"/>
    </source>
</evidence>
<dbReference type="PANTHER" id="PTHR48098">
    <property type="entry name" value="ENTEROCHELIN ESTERASE-RELATED"/>
    <property type="match status" value="1"/>
</dbReference>
<dbReference type="OrthoDB" id="9784036at2"/>
<dbReference type="Gene3D" id="3.40.50.1820">
    <property type="entry name" value="alpha/beta hydrolase"/>
    <property type="match status" value="1"/>
</dbReference>